<dbReference type="EMBL" id="CAJOBA010005354">
    <property type="protein sequence ID" value="CAF3741017.1"/>
    <property type="molecule type" value="Genomic_DNA"/>
</dbReference>
<reference evidence="2" key="1">
    <citation type="submission" date="2021-02" db="EMBL/GenBank/DDBJ databases">
        <authorList>
            <person name="Nowell W R."/>
        </authorList>
    </citation>
    <scope>NUCLEOTIDE SEQUENCE</scope>
</reference>
<comment type="caution">
    <text evidence="2">The sequence shown here is derived from an EMBL/GenBank/DDBJ whole genome shotgun (WGS) entry which is preliminary data.</text>
</comment>
<feature type="region of interest" description="Disordered" evidence="1">
    <location>
        <begin position="55"/>
        <end position="84"/>
    </location>
</feature>
<name>A0A8S2DHE6_9BILA</name>
<sequence>MGRRTSRKVPPVASEQLSPSYRNPISNSTIRSMNTRKSHHQKTGISTLAIIKENSAKQSQQNHRQDMFHKINNSRRLSNTKRVV</sequence>
<evidence type="ECO:0000313" key="3">
    <source>
        <dbReference type="EMBL" id="CAF3741017.1"/>
    </source>
</evidence>
<dbReference type="Proteomes" id="UP000677228">
    <property type="component" value="Unassembled WGS sequence"/>
</dbReference>
<gene>
    <name evidence="2" type="ORF">OVA965_LOCUS13025</name>
    <name evidence="3" type="ORF">TMI583_LOCUS13027</name>
</gene>
<proteinExistence type="predicted"/>
<evidence type="ECO:0000313" key="2">
    <source>
        <dbReference type="EMBL" id="CAF0969532.1"/>
    </source>
</evidence>
<dbReference type="EMBL" id="CAJNOK010005349">
    <property type="protein sequence ID" value="CAF0969532.1"/>
    <property type="molecule type" value="Genomic_DNA"/>
</dbReference>
<accession>A0A8S2DHE6</accession>
<feature type="region of interest" description="Disordered" evidence="1">
    <location>
        <begin position="1"/>
        <end position="42"/>
    </location>
</feature>
<dbReference type="Proteomes" id="UP000682733">
    <property type="component" value="Unassembled WGS sequence"/>
</dbReference>
<organism evidence="2 4">
    <name type="scientific">Didymodactylos carnosus</name>
    <dbReference type="NCBI Taxonomy" id="1234261"/>
    <lineage>
        <taxon>Eukaryota</taxon>
        <taxon>Metazoa</taxon>
        <taxon>Spiralia</taxon>
        <taxon>Gnathifera</taxon>
        <taxon>Rotifera</taxon>
        <taxon>Eurotatoria</taxon>
        <taxon>Bdelloidea</taxon>
        <taxon>Philodinida</taxon>
        <taxon>Philodinidae</taxon>
        <taxon>Didymodactylos</taxon>
    </lineage>
</organism>
<evidence type="ECO:0000313" key="4">
    <source>
        <dbReference type="Proteomes" id="UP000677228"/>
    </source>
</evidence>
<protein>
    <submittedName>
        <fullName evidence="2">Uncharacterized protein</fullName>
    </submittedName>
</protein>
<feature type="compositionally biased region" description="Polar residues" evidence="1">
    <location>
        <begin position="15"/>
        <end position="33"/>
    </location>
</feature>
<feature type="compositionally biased region" description="Polar residues" evidence="1">
    <location>
        <begin position="74"/>
        <end position="84"/>
    </location>
</feature>
<dbReference type="AlphaFoldDB" id="A0A8S2DHE6"/>
<evidence type="ECO:0000256" key="1">
    <source>
        <dbReference type="SAM" id="MobiDB-lite"/>
    </source>
</evidence>